<organism evidence="2">
    <name type="scientific">uncultured Cytophagales bacterium</name>
    <dbReference type="NCBI Taxonomy" id="158755"/>
    <lineage>
        <taxon>Bacteria</taxon>
        <taxon>Pseudomonadati</taxon>
        <taxon>Bacteroidota</taxon>
        <taxon>Sphingobacteriia</taxon>
        <taxon>Sphingobacteriales</taxon>
        <taxon>environmental samples</taxon>
    </lineage>
</organism>
<evidence type="ECO:0000313" key="2">
    <source>
        <dbReference type="EMBL" id="CAA9216549.1"/>
    </source>
</evidence>
<feature type="region of interest" description="Disordered" evidence="1">
    <location>
        <begin position="48"/>
        <end position="79"/>
    </location>
</feature>
<feature type="non-terminal residue" evidence="2">
    <location>
        <position position="79"/>
    </location>
</feature>
<name>A0A6J4H8R1_9SPHI</name>
<accession>A0A6J4H8R1</accession>
<proteinExistence type="predicted"/>
<feature type="non-terminal residue" evidence="2">
    <location>
        <position position="1"/>
    </location>
</feature>
<gene>
    <name evidence="2" type="ORF">AVDCRST_MAG56-183</name>
</gene>
<reference evidence="2" key="1">
    <citation type="submission" date="2020-02" db="EMBL/GenBank/DDBJ databases">
        <authorList>
            <person name="Meier V. D."/>
        </authorList>
    </citation>
    <scope>NUCLEOTIDE SEQUENCE</scope>
    <source>
        <strain evidence="2">AVDCRST_MAG56</strain>
    </source>
</reference>
<dbReference type="EMBL" id="CADCTQ010000021">
    <property type="protein sequence ID" value="CAA9216549.1"/>
    <property type="molecule type" value="Genomic_DNA"/>
</dbReference>
<sequence length="79" mass="8579">CAKPLLAAGMPETGGVNLKKGKKAMEHPAAGMNWAKRPVFATRREKRRATDGRVFGSPVPVSGRCTQSVRGRTRTRSPF</sequence>
<evidence type="ECO:0000256" key="1">
    <source>
        <dbReference type="SAM" id="MobiDB-lite"/>
    </source>
</evidence>
<protein>
    <submittedName>
        <fullName evidence="2">Uncharacterized protein</fullName>
    </submittedName>
</protein>
<dbReference type="AlphaFoldDB" id="A0A6J4H8R1"/>